<gene>
    <name evidence="2" type="ORF">QVD17_35271</name>
</gene>
<name>A0AAD8JZL8_TARER</name>
<dbReference type="EMBL" id="JAUHHV010000009">
    <property type="protein sequence ID" value="KAK1413497.1"/>
    <property type="molecule type" value="Genomic_DNA"/>
</dbReference>
<evidence type="ECO:0000256" key="1">
    <source>
        <dbReference type="SAM" id="MobiDB-lite"/>
    </source>
</evidence>
<dbReference type="AlphaFoldDB" id="A0AAD8JZL8"/>
<reference evidence="2" key="1">
    <citation type="journal article" date="2023" name="bioRxiv">
        <title>Improved chromosome-level genome assembly for marigold (Tagetes erecta).</title>
        <authorList>
            <person name="Jiang F."/>
            <person name="Yuan L."/>
            <person name="Wang S."/>
            <person name="Wang H."/>
            <person name="Xu D."/>
            <person name="Wang A."/>
            <person name="Fan W."/>
        </authorList>
    </citation>
    <scope>NUCLEOTIDE SEQUENCE</scope>
    <source>
        <strain evidence="2">WSJ</strain>
        <tissue evidence="2">Leaf</tissue>
    </source>
</reference>
<feature type="compositionally biased region" description="Basic and acidic residues" evidence="1">
    <location>
        <begin position="94"/>
        <end position="110"/>
    </location>
</feature>
<feature type="compositionally biased region" description="Basic and acidic residues" evidence="1">
    <location>
        <begin position="68"/>
        <end position="81"/>
    </location>
</feature>
<dbReference type="Proteomes" id="UP001229421">
    <property type="component" value="Unassembled WGS sequence"/>
</dbReference>
<evidence type="ECO:0000313" key="2">
    <source>
        <dbReference type="EMBL" id="KAK1413497.1"/>
    </source>
</evidence>
<evidence type="ECO:0000313" key="3">
    <source>
        <dbReference type="Proteomes" id="UP001229421"/>
    </source>
</evidence>
<feature type="compositionally biased region" description="Polar residues" evidence="1">
    <location>
        <begin position="16"/>
        <end position="26"/>
    </location>
</feature>
<keyword evidence="3" id="KW-1185">Reference proteome</keyword>
<protein>
    <submittedName>
        <fullName evidence="2">Uncharacterized protein</fullName>
    </submittedName>
</protein>
<sequence length="110" mass="12727">MVTVIRINCRKRHARPNQTPSQTIGHTNLRIGNHHRKNPRPHRSKIGNHHRSRRNDANISTVSSCRPVECKTKQKEKERRSPYKTVHRPGTGSYKERDVGAGAEVYRKNC</sequence>
<feature type="compositionally biased region" description="Basic residues" evidence="1">
    <location>
        <begin position="32"/>
        <end position="53"/>
    </location>
</feature>
<proteinExistence type="predicted"/>
<organism evidence="2 3">
    <name type="scientific">Tagetes erecta</name>
    <name type="common">African marigold</name>
    <dbReference type="NCBI Taxonomy" id="13708"/>
    <lineage>
        <taxon>Eukaryota</taxon>
        <taxon>Viridiplantae</taxon>
        <taxon>Streptophyta</taxon>
        <taxon>Embryophyta</taxon>
        <taxon>Tracheophyta</taxon>
        <taxon>Spermatophyta</taxon>
        <taxon>Magnoliopsida</taxon>
        <taxon>eudicotyledons</taxon>
        <taxon>Gunneridae</taxon>
        <taxon>Pentapetalae</taxon>
        <taxon>asterids</taxon>
        <taxon>campanulids</taxon>
        <taxon>Asterales</taxon>
        <taxon>Asteraceae</taxon>
        <taxon>Asteroideae</taxon>
        <taxon>Heliantheae alliance</taxon>
        <taxon>Tageteae</taxon>
        <taxon>Tagetes</taxon>
    </lineage>
</organism>
<feature type="region of interest" description="Disordered" evidence="1">
    <location>
        <begin position="10"/>
        <end position="110"/>
    </location>
</feature>
<accession>A0AAD8JZL8</accession>
<comment type="caution">
    <text evidence="2">The sequence shown here is derived from an EMBL/GenBank/DDBJ whole genome shotgun (WGS) entry which is preliminary data.</text>
</comment>